<evidence type="ECO:0000256" key="6">
    <source>
        <dbReference type="ARBA" id="ARBA00023065"/>
    </source>
</evidence>
<dbReference type="GeneID" id="37268554"/>
<dbReference type="NCBIfam" id="TIGR00840">
    <property type="entry name" value="b_cpa1"/>
    <property type="match status" value="1"/>
</dbReference>
<dbReference type="EMBL" id="KZ819299">
    <property type="protein sequence ID" value="PWN96520.1"/>
    <property type="molecule type" value="Genomic_DNA"/>
</dbReference>
<evidence type="ECO:0000313" key="14">
    <source>
        <dbReference type="Proteomes" id="UP000245946"/>
    </source>
</evidence>
<feature type="transmembrane region" description="Helical" evidence="11">
    <location>
        <begin position="179"/>
        <end position="206"/>
    </location>
</feature>
<dbReference type="GO" id="GO:0015386">
    <property type="term" value="F:potassium:proton antiporter activity"/>
    <property type="evidence" value="ECO:0007669"/>
    <property type="project" value="TreeGrafter"/>
</dbReference>
<keyword evidence="4 11" id="KW-1133">Transmembrane helix</keyword>
<feature type="transmembrane region" description="Helical" evidence="11">
    <location>
        <begin position="254"/>
        <end position="279"/>
    </location>
</feature>
<feature type="transmembrane region" description="Helical" evidence="11">
    <location>
        <begin position="373"/>
        <end position="401"/>
    </location>
</feature>
<gene>
    <name evidence="13" type="ORF">FA09DRAFT_321201</name>
</gene>
<dbReference type="PANTHER" id="PTHR10110">
    <property type="entry name" value="SODIUM/HYDROGEN EXCHANGER"/>
    <property type="match status" value="1"/>
</dbReference>
<keyword evidence="5" id="KW-0915">Sodium</keyword>
<dbReference type="GO" id="GO:0015385">
    <property type="term" value="F:sodium:proton antiporter activity"/>
    <property type="evidence" value="ECO:0007669"/>
    <property type="project" value="InterPro"/>
</dbReference>
<evidence type="ECO:0000313" key="13">
    <source>
        <dbReference type="EMBL" id="PWN96520.1"/>
    </source>
</evidence>
<keyword evidence="6 9" id="KW-0406">Ion transport</keyword>
<sequence length="747" mass="80254">MGNGVFDPPPATSTLSAGDGSLTSTLASSLASLLPTASASPSAHPVPPPAEQAERDSSLALFLVLLLLIFSFWTSYYLKIKKITAVHETIVGLFAGMVVGAALRVGPGEQVQNMLSFSNTIMLNVLLPPIILSSGYDLRQENFFRNFGVILTFAFAGTFISAIVIGVLVYLWSLLHLESISLTLLECLIFGSTLSATDPVTILAIFNTYKVDPQLYSVIFGESILNDAVSIVMFDVLSTFRGQPISISTLFHGLGLFLFVFTFSMALGVCFGLGCSLMLKHSRLSAYPQLESCLVALIAYTSYFFSNGVGMGGIVSLLFCGITLKHYAYHNMSRRTQRATKYIFQTLANLSENFIFIYLGLSLFTQSQLVYKPLFIIVTVAAVVASRYCAVFPIAALVNAFKRARNARRARRGPPGAMRVQAAHDEELSQEYQMMLFWAGLRGAVGFALSAGIEGQNAAALQTTVLVAVVITVVAFGGTTAQMLQILGIRTGVEDEEGSSDEDEAGFVNARQVRMAGVRRRQGYSSSRGAKSAPDSRPLYRDDDLGDEEDGASAMSDDVLPGASHGVAGVNSEALAATEDHSVRAFLDRAGLIMRDGRWFSTLDQRYLTPLFTNSVASRKHEERRAARRADAAASAAAAAADDAAADQIVWGMPGDTGWAPPGERDADEGLSESDDDGDVRRLGAGTGTRGARHPMRRSGSRGGSDEDVSVSRPASRRVSGAFTPTSARQSSVDHRSSRPPDNAWLR</sequence>
<keyword evidence="2 9" id="KW-0813">Transport</keyword>
<evidence type="ECO:0000256" key="1">
    <source>
        <dbReference type="ARBA" id="ARBA00004141"/>
    </source>
</evidence>
<dbReference type="GO" id="GO:0005770">
    <property type="term" value="C:late endosome"/>
    <property type="evidence" value="ECO:0007669"/>
    <property type="project" value="TreeGrafter"/>
</dbReference>
<protein>
    <recommendedName>
        <fullName evidence="9">Sodium/hydrogen exchanger</fullName>
    </recommendedName>
</protein>
<evidence type="ECO:0000256" key="7">
    <source>
        <dbReference type="ARBA" id="ARBA00023136"/>
    </source>
</evidence>
<evidence type="ECO:0000256" key="9">
    <source>
        <dbReference type="RuleBase" id="RU003722"/>
    </source>
</evidence>
<dbReference type="Pfam" id="PF00999">
    <property type="entry name" value="Na_H_Exchanger"/>
    <property type="match status" value="1"/>
</dbReference>
<evidence type="ECO:0000256" key="11">
    <source>
        <dbReference type="SAM" id="Phobius"/>
    </source>
</evidence>
<dbReference type="GO" id="GO:0007035">
    <property type="term" value="P:vacuolar acidification"/>
    <property type="evidence" value="ECO:0007669"/>
    <property type="project" value="TreeGrafter"/>
</dbReference>
<evidence type="ECO:0000256" key="4">
    <source>
        <dbReference type="ARBA" id="ARBA00022989"/>
    </source>
</evidence>
<feature type="region of interest" description="Disordered" evidence="10">
    <location>
        <begin position="651"/>
        <end position="747"/>
    </location>
</feature>
<evidence type="ECO:0000256" key="3">
    <source>
        <dbReference type="ARBA" id="ARBA00022692"/>
    </source>
</evidence>
<evidence type="ECO:0000256" key="10">
    <source>
        <dbReference type="SAM" id="MobiDB-lite"/>
    </source>
</evidence>
<dbReference type="PANTHER" id="PTHR10110:SF187">
    <property type="entry name" value="SODIUM_HYDROGEN EXCHANGER"/>
    <property type="match status" value="1"/>
</dbReference>
<dbReference type="AlphaFoldDB" id="A0A316Z448"/>
<feature type="compositionally biased region" description="Basic residues" evidence="10">
    <location>
        <begin position="691"/>
        <end position="700"/>
    </location>
</feature>
<dbReference type="PRINTS" id="PR01084">
    <property type="entry name" value="NAHEXCHNGR"/>
</dbReference>
<proteinExistence type="inferred from homology"/>
<dbReference type="OrthoDB" id="196264at2759"/>
<dbReference type="InterPro" id="IPR006153">
    <property type="entry name" value="Cation/H_exchanger_TM"/>
</dbReference>
<keyword evidence="9" id="KW-0050">Antiport</keyword>
<dbReference type="GO" id="GO:0005769">
    <property type="term" value="C:early endosome"/>
    <property type="evidence" value="ECO:0007669"/>
    <property type="project" value="TreeGrafter"/>
</dbReference>
<keyword evidence="14" id="KW-1185">Reference proteome</keyword>
<feature type="transmembrane region" description="Helical" evidence="11">
    <location>
        <begin position="85"/>
        <end position="105"/>
    </location>
</feature>
<dbReference type="Proteomes" id="UP000245946">
    <property type="component" value="Unassembled WGS sequence"/>
</dbReference>
<feature type="transmembrane region" description="Helical" evidence="11">
    <location>
        <begin position="148"/>
        <end position="173"/>
    </location>
</feature>
<accession>A0A316Z448</accession>
<dbReference type="GO" id="GO:0000329">
    <property type="term" value="C:fungal-type vacuole membrane"/>
    <property type="evidence" value="ECO:0007669"/>
    <property type="project" value="TreeGrafter"/>
</dbReference>
<dbReference type="STRING" id="58919.A0A316Z448"/>
<feature type="compositionally biased region" description="Acidic residues" evidence="10">
    <location>
        <begin position="666"/>
        <end position="678"/>
    </location>
</feature>
<dbReference type="InterPro" id="IPR018422">
    <property type="entry name" value="Cation/H_exchanger_CPA1"/>
</dbReference>
<comment type="similarity">
    <text evidence="9">Belongs to the monovalent cation:proton antiporter 1 (CPA1) transporter (TC 2.A.36) family.</text>
</comment>
<name>A0A316Z448_9BASI</name>
<evidence type="ECO:0000256" key="2">
    <source>
        <dbReference type="ARBA" id="ARBA00022448"/>
    </source>
</evidence>
<comment type="subcellular location">
    <subcellularLocation>
        <location evidence="1">Membrane</location>
        <topology evidence="1">Multi-pass membrane protein</topology>
    </subcellularLocation>
</comment>
<feature type="transmembrane region" description="Helical" evidence="11">
    <location>
        <begin position="459"/>
        <end position="481"/>
    </location>
</feature>
<organism evidence="13 14">
    <name type="scientific">Tilletiopsis washingtonensis</name>
    <dbReference type="NCBI Taxonomy" id="58919"/>
    <lineage>
        <taxon>Eukaryota</taxon>
        <taxon>Fungi</taxon>
        <taxon>Dikarya</taxon>
        <taxon>Basidiomycota</taxon>
        <taxon>Ustilaginomycotina</taxon>
        <taxon>Exobasidiomycetes</taxon>
        <taxon>Entylomatales</taxon>
        <taxon>Entylomatales incertae sedis</taxon>
        <taxon>Tilletiopsis</taxon>
    </lineage>
</organism>
<feature type="region of interest" description="Disordered" evidence="10">
    <location>
        <begin position="518"/>
        <end position="560"/>
    </location>
</feature>
<feature type="transmembrane region" description="Helical" evidence="11">
    <location>
        <begin position="117"/>
        <end position="136"/>
    </location>
</feature>
<evidence type="ECO:0000256" key="8">
    <source>
        <dbReference type="ARBA" id="ARBA00023201"/>
    </source>
</evidence>
<feature type="transmembrane region" description="Helical" evidence="11">
    <location>
        <begin position="342"/>
        <end position="361"/>
    </location>
</feature>
<dbReference type="RefSeq" id="XP_025596799.1">
    <property type="nucleotide sequence ID" value="XM_025741010.1"/>
</dbReference>
<keyword evidence="8 9" id="KW-0739">Sodium transport</keyword>
<feature type="domain" description="Cation/H+ exchanger transmembrane" evidence="12">
    <location>
        <begin position="75"/>
        <end position="484"/>
    </location>
</feature>
<dbReference type="InterPro" id="IPR004709">
    <property type="entry name" value="NaH_exchanger"/>
</dbReference>
<evidence type="ECO:0000256" key="5">
    <source>
        <dbReference type="ARBA" id="ARBA00023053"/>
    </source>
</evidence>
<evidence type="ECO:0000259" key="12">
    <source>
        <dbReference type="Pfam" id="PF00999"/>
    </source>
</evidence>
<reference evidence="13 14" key="1">
    <citation type="journal article" date="2018" name="Mol. Biol. Evol.">
        <title>Broad Genomic Sampling Reveals a Smut Pathogenic Ancestry of the Fungal Clade Ustilaginomycotina.</title>
        <authorList>
            <person name="Kijpornyongpan T."/>
            <person name="Mondo S.J."/>
            <person name="Barry K."/>
            <person name="Sandor L."/>
            <person name="Lee J."/>
            <person name="Lipzen A."/>
            <person name="Pangilinan J."/>
            <person name="LaButti K."/>
            <person name="Hainaut M."/>
            <person name="Henrissat B."/>
            <person name="Grigoriev I.V."/>
            <person name="Spatafora J.W."/>
            <person name="Aime M.C."/>
        </authorList>
    </citation>
    <scope>NUCLEOTIDE SEQUENCE [LARGE SCALE GENOMIC DNA]</scope>
    <source>
        <strain evidence="13 14">MCA 4186</strain>
    </source>
</reference>
<keyword evidence="3 9" id="KW-0812">Transmembrane</keyword>
<keyword evidence="7 11" id="KW-0472">Membrane</keyword>
<dbReference type="Gene3D" id="6.10.140.1330">
    <property type="match status" value="1"/>
</dbReference>
<feature type="transmembrane region" description="Helical" evidence="11">
    <location>
        <begin position="59"/>
        <end position="78"/>
    </location>
</feature>
<feature type="compositionally biased region" description="Low complexity" evidence="10">
    <location>
        <begin position="711"/>
        <end position="720"/>
    </location>
</feature>